<keyword evidence="9" id="KW-0472">Membrane</keyword>
<dbReference type="EMBL" id="CAJPWZ010001946">
    <property type="protein sequence ID" value="CAG2226937.1"/>
    <property type="molecule type" value="Genomic_DNA"/>
</dbReference>
<keyword evidence="8" id="KW-0333">Golgi apparatus</keyword>
<evidence type="ECO:0000256" key="5">
    <source>
        <dbReference type="ARBA" id="ARBA00022692"/>
    </source>
</evidence>
<evidence type="ECO:0000313" key="12">
    <source>
        <dbReference type="Proteomes" id="UP000683360"/>
    </source>
</evidence>
<accession>A0A8S3SZK6</accession>
<dbReference type="GO" id="GO:0016758">
    <property type="term" value="F:hexosyltransferase activity"/>
    <property type="evidence" value="ECO:0007669"/>
    <property type="project" value="InterPro"/>
</dbReference>
<dbReference type="OrthoDB" id="10006218at2759"/>
<keyword evidence="12" id="KW-1185">Reference proteome</keyword>
<keyword evidence="7" id="KW-1133">Transmembrane helix</keyword>
<comment type="similarity">
    <text evidence="2">Belongs to the glycosyltransferase 31 family.</text>
</comment>
<dbReference type="GO" id="GO:0000139">
    <property type="term" value="C:Golgi membrane"/>
    <property type="evidence" value="ECO:0007669"/>
    <property type="project" value="UniProtKB-SubCell"/>
</dbReference>
<evidence type="ECO:0000256" key="1">
    <source>
        <dbReference type="ARBA" id="ARBA00004323"/>
    </source>
</evidence>
<feature type="domain" description="Methyltransferase" evidence="10">
    <location>
        <begin position="89"/>
        <end position="216"/>
    </location>
</feature>
<proteinExistence type="inferred from homology"/>
<dbReference type="PANTHER" id="PTHR32026:SF10">
    <property type="entry name" value="METHYLTRANSFERASE-LIKE PROTEIN 24-RELATED"/>
    <property type="match status" value="1"/>
</dbReference>
<evidence type="ECO:0000256" key="9">
    <source>
        <dbReference type="ARBA" id="ARBA00023136"/>
    </source>
</evidence>
<evidence type="ECO:0000256" key="7">
    <source>
        <dbReference type="ARBA" id="ARBA00022989"/>
    </source>
</evidence>
<reference evidence="11" key="1">
    <citation type="submission" date="2021-03" db="EMBL/GenBank/DDBJ databases">
        <authorList>
            <person name="Bekaert M."/>
        </authorList>
    </citation>
    <scope>NUCLEOTIDE SEQUENCE</scope>
</reference>
<dbReference type="Pfam" id="PF13383">
    <property type="entry name" value="Methyltransf_22"/>
    <property type="match status" value="1"/>
</dbReference>
<dbReference type="PANTHER" id="PTHR32026">
    <property type="entry name" value="METHYLTRANSFERASE-LIKE PROTEIN 24"/>
    <property type="match status" value="1"/>
</dbReference>
<evidence type="ECO:0000256" key="8">
    <source>
        <dbReference type="ARBA" id="ARBA00023034"/>
    </source>
</evidence>
<dbReference type="AlphaFoldDB" id="A0A8S3SZK6"/>
<protein>
    <recommendedName>
        <fullName evidence="10">Methyltransferase domain-containing protein</fullName>
    </recommendedName>
</protein>
<comment type="caution">
    <text evidence="11">The sequence shown here is derived from an EMBL/GenBank/DDBJ whole genome shotgun (WGS) entry which is preliminary data.</text>
</comment>
<keyword evidence="5" id="KW-0812">Transmembrane</keyword>
<gene>
    <name evidence="11" type="ORF">MEDL_39997</name>
</gene>
<evidence type="ECO:0000313" key="11">
    <source>
        <dbReference type="EMBL" id="CAG2226937.1"/>
    </source>
</evidence>
<comment type="subcellular location">
    <subcellularLocation>
        <location evidence="1">Golgi apparatus membrane</location>
        <topology evidence="1">Single-pass type II membrane protein</topology>
    </subcellularLocation>
</comment>
<keyword evidence="4" id="KW-0808">Transferase</keyword>
<keyword evidence="3" id="KW-0328">Glycosyltransferase</keyword>
<dbReference type="InterPro" id="IPR026913">
    <property type="entry name" value="METTL24"/>
</dbReference>
<evidence type="ECO:0000259" key="10">
    <source>
        <dbReference type="Pfam" id="PF13383"/>
    </source>
</evidence>
<organism evidence="11 12">
    <name type="scientific">Mytilus edulis</name>
    <name type="common">Blue mussel</name>
    <dbReference type="NCBI Taxonomy" id="6550"/>
    <lineage>
        <taxon>Eukaryota</taxon>
        <taxon>Metazoa</taxon>
        <taxon>Spiralia</taxon>
        <taxon>Lophotrochozoa</taxon>
        <taxon>Mollusca</taxon>
        <taxon>Bivalvia</taxon>
        <taxon>Autobranchia</taxon>
        <taxon>Pteriomorphia</taxon>
        <taxon>Mytilida</taxon>
        <taxon>Mytiloidea</taxon>
        <taxon>Mytilidae</taxon>
        <taxon>Mytilinae</taxon>
        <taxon>Mytilus</taxon>
    </lineage>
</organism>
<evidence type="ECO:0000256" key="4">
    <source>
        <dbReference type="ARBA" id="ARBA00022679"/>
    </source>
</evidence>
<evidence type="ECO:0000256" key="2">
    <source>
        <dbReference type="ARBA" id="ARBA00008661"/>
    </source>
</evidence>
<keyword evidence="6" id="KW-0735">Signal-anchor</keyword>
<dbReference type="Proteomes" id="UP000683360">
    <property type="component" value="Unassembled WGS sequence"/>
</dbReference>
<dbReference type="Pfam" id="PF01762">
    <property type="entry name" value="Galactosyl_T"/>
    <property type="match status" value="1"/>
</dbReference>
<evidence type="ECO:0000256" key="3">
    <source>
        <dbReference type="ARBA" id="ARBA00022676"/>
    </source>
</evidence>
<evidence type="ECO:0000256" key="6">
    <source>
        <dbReference type="ARBA" id="ARBA00022968"/>
    </source>
</evidence>
<dbReference type="InterPro" id="IPR025714">
    <property type="entry name" value="Methyltranfer_dom"/>
</dbReference>
<name>A0A8S3SZK6_MYTED</name>
<dbReference type="InterPro" id="IPR002659">
    <property type="entry name" value="Glyco_trans_31"/>
</dbReference>
<sequence length="220" mass="25372">MEKKILPMKNIVILGSFKDAYNNLTYKTLFGYQWTTLHCRQAQFVRITDEDMYMHIPGICKDPLRKTPMHSPPPLEVGVSVYLTSLQTHCTEVLRIGDMTDGGWNVCHVKPYRPPFPCLVYSFGINKDFSFDDLIVKTYGCDVHSFDPSIGQPDFRRGDKIWFHNLGLSGVTGKLRKWKVSTLKDIVDNLNHTSRRVNIVKMDIEFSEWTSLPNIIKTEL</sequence>